<dbReference type="RefSeq" id="WP_186977862.1">
    <property type="nucleotide sequence ID" value="NZ_JACOOH010000008.1"/>
</dbReference>
<feature type="chain" id="PRO_5045716656" evidence="1">
    <location>
        <begin position="22"/>
        <end position="673"/>
    </location>
</feature>
<evidence type="ECO:0000256" key="1">
    <source>
        <dbReference type="SAM" id="SignalP"/>
    </source>
</evidence>
<evidence type="ECO:0000259" key="2">
    <source>
        <dbReference type="PROSITE" id="PS51352"/>
    </source>
</evidence>
<dbReference type="EMBL" id="JACOOH010000008">
    <property type="protein sequence ID" value="MBC5622949.1"/>
    <property type="molecule type" value="Genomic_DNA"/>
</dbReference>
<dbReference type="SUPFAM" id="SSF52833">
    <property type="entry name" value="Thioredoxin-like"/>
    <property type="match status" value="1"/>
</dbReference>
<sequence>MKSKFVIIVMLLCSLAGRVFGQEENVAQDPRENSRLTLNPEVPITGQPLELVYDPAGGPLEGKTDLVGIVYMYNFYRWEISDVLLKQDGELWKGTFDVPDNCAFIAFKFQSTFTLQPDTTDNNEDKGYMFIPKDVVGDYLPGRYLAWGMFRIPSFGEGAGNYFSGNYKEITDEALMFWVDQETKHYPQYGRHFFGIMKSVLRKMYGENASRGIAHLLKTMESQADLTENEYMEISHTYCYDLKNKEKADSVDRVILEMFPRGGLARFNRSFTLNTVPPDEYFVVAEQFRKDFPIAEWRKNPDSKGFVYSNFYRELAVKYYKESDYKKLEEILPEMDMVMLNAVYKKTVEYAIRKTPIPAETFVDISKRFIDEMIRKVNDGSYMQGLQYSPRQAEELARQWLYYYISVHAQVAEKSGRYEEAVNTMNAIEEEQRYLFYPAGNEAYVASLEKLGRQAEAFEAMKGAAGAGQMTPVIYDKLREYYNGLKKKPATFEAWVSSLKPQSEVEKIKNKLRAKMIDIPFEPFALESHLGGKVKSASFKKNDIVILDFWALWCAPCIAALDGMQMAVDLYAGDSSVKFYFIITQDEPNKEKIDALWKKNNFHDMEVLYDANREGKKSRDMVYKSMFPGTSGIPQKAILKNGRIRYLAEGYGGSPSGLMDEISYVVEMLKEEK</sequence>
<proteinExistence type="predicted"/>
<dbReference type="PANTHER" id="PTHR42852">
    <property type="entry name" value="THIOL:DISULFIDE INTERCHANGE PROTEIN DSBE"/>
    <property type="match status" value="1"/>
</dbReference>
<feature type="domain" description="Thioredoxin" evidence="2">
    <location>
        <begin position="515"/>
        <end position="671"/>
    </location>
</feature>
<dbReference type="InterPro" id="IPR013766">
    <property type="entry name" value="Thioredoxin_domain"/>
</dbReference>
<dbReference type="PROSITE" id="PS51352">
    <property type="entry name" value="THIOREDOXIN_2"/>
    <property type="match status" value="1"/>
</dbReference>
<dbReference type="Gene3D" id="3.40.30.10">
    <property type="entry name" value="Glutaredoxin"/>
    <property type="match status" value="1"/>
</dbReference>
<dbReference type="CDD" id="cd02966">
    <property type="entry name" value="TlpA_like_family"/>
    <property type="match status" value="1"/>
</dbReference>
<accession>A0ABR7D4Z0</accession>
<feature type="signal peptide" evidence="1">
    <location>
        <begin position="1"/>
        <end position="21"/>
    </location>
</feature>
<evidence type="ECO:0000313" key="4">
    <source>
        <dbReference type="Proteomes" id="UP000646484"/>
    </source>
</evidence>
<dbReference type="PANTHER" id="PTHR42852:SF17">
    <property type="entry name" value="THIOREDOXIN-LIKE PROTEIN HI_1115"/>
    <property type="match status" value="1"/>
</dbReference>
<name>A0ABR7D4Z0_9BACT</name>
<gene>
    <name evidence="3" type="ORF">H8S64_17795</name>
</gene>
<dbReference type="Pfam" id="PF00578">
    <property type="entry name" value="AhpC-TSA"/>
    <property type="match status" value="1"/>
</dbReference>
<evidence type="ECO:0000313" key="3">
    <source>
        <dbReference type="EMBL" id="MBC5622949.1"/>
    </source>
</evidence>
<keyword evidence="4" id="KW-1185">Reference proteome</keyword>
<comment type="caution">
    <text evidence="3">The sequence shown here is derived from an EMBL/GenBank/DDBJ whole genome shotgun (WGS) entry which is preliminary data.</text>
</comment>
<dbReference type="InterPro" id="IPR000866">
    <property type="entry name" value="AhpC/TSA"/>
</dbReference>
<keyword evidence="1" id="KW-0732">Signal</keyword>
<dbReference type="InterPro" id="IPR036249">
    <property type="entry name" value="Thioredoxin-like_sf"/>
</dbReference>
<dbReference type="Proteomes" id="UP000646484">
    <property type="component" value="Unassembled WGS sequence"/>
</dbReference>
<organism evidence="3 4">
    <name type="scientific">Butyricimonas hominis</name>
    <dbReference type="NCBI Taxonomy" id="2763032"/>
    <lineage>
        <taxon>Bacteria</taxon>
        <taxon>Pseudomonadati</taxon>
        <taxon>Bacteroidota</taxon>
        <taxon>Bacteroidia</taxon>
        <taxon>Bacteroidales</taxon>
        <taxon>Odoribacteraceae</taxon>
        <taxon>Butyricimonas</taxon>
    </lineage>
</organism>
<reference evidence="3 4" key="1">
    <citation type="submission" date="2020-08" db="EMBL/GenBank/DDBJ databases">
        <title>Genome public.</title>
        <authorList>
            <person name="Liu C."/>
            <person name="Sun Q."/>
        </authorList>
    </citation>
    <scope>NUCLEOTIDE SEQUENCE [LARGE SCALE GENOMIC DNA]</scope>
    <source>
        <strain evidence="3 4">NSJ-56</strain>
    </source>
</reference>
<dbReference type="InterPro" id="IPR050553">
    <property type="entry name" value="Thioredoxin_ResA/DsbE_sf"/>
</dbReference>
<protein>
    <submittedName>
        <fullName evidence="3">TlpA family protein disulfide reductase</fullName>
    </submittedName>
</protein>